<proteinExistence type="predicted"/>
<name>A0A0A9GVH6_ARUDO</name>
<reference evidence="2" key="1">
    <citation type="submission" date="2014-09" db="EMBL/GenBank/DDBJ databases">
        <authorList>
            <person name="Magalhaes I.L.F."/>
            <person name="Oliveira U."/>
            <person name="Santos F.R."/>
            <person name="Vidigal T.H.D.A."/>
            <person name="Brescovit A.D."/>
            <person name="Santos A.J."/>
        </authorList>
    </citation>
    <scope>NUCLEOTIDE SEQUENCE</scope>
    <source>
        <tissue evidence="2">Shoot tissue taken approximately 20 cm above the soil surface</tissue>
    </source>
</reference>
<reference evidence="2" key="2">
    <citation type="journal article" date="2015" name="Data Brief">
        <title>Shoot transcriptome of the giant reed, Arundo donax.</title>
        <authorList>
            <person name="Barrero R.A."/>
            <person name="Guerrero F.D."/>
            <person name="Moolhuijzen P."/>
            <person name="Goolsby J.A."/>
            <person name="Tidwell J."/>
            <person name="Bellgard S.E."/>
            <person name="Bellgard M.I."/>
        </authorList>
    </citation>
    <scope>NUCLEOTIDE SEQUENCE</scope>
    <source>
        <tissue evidence="2">Shoot tissue taken approximately 20 cm above the soil surface</tissue>
    </source>
</reference>
<organism evidence="2">
    <name type="scientific">Arundo donax</name>
    <name type="common">Giant reed</name>
    <name type="synonym">Donax arundinaceus</name>
    <dbReference type="NCBI Taxonomy" id="35708"/>
    <lineage>
        <taxon>Eukaryota</taxon>
        <taxon>Viridiplantae</taxon>
        <taxon>Streptophyta</taxon>
        <taxon>Embryophyta</taxon>
        <taxon>Tracheophyta</taxon>
        <taxon>Spermatophyta</taxon>
        <taxon>Magnoliopsida</taxon>
        <taxon>Liliopsida</taxon>
        <taxon>Poales</taxon>
        <taxon>Poaceae</taxon>
        <taxon>PACMAD clade</taxon>
        <taxon>Arundinoideae</taxon>
        <taxon>Arundineae</taxon>
        <taxon>Arundo</taxon>
    </lineage>
</organism>
<sequence length="62" mass="6846">MLSTPELASRHTSPAASGTPTNLGSWTRRASGRRSRVPTRSRRARGGCARWPRCSRPRRSSP</sequence>
<feature type="compositionally biased region" description="Basic residues" evidence="1">
    <location>
        <begin position="53"/>
        <end position="62"/>
    </location>
</feature>
<feature type="region of interest" description="Disordered" evidence="1">
    <location>
        <begin position="1"/>
        <end position="62"/>
    </location>
</feature>
<evidence type="ECO:0000256" key="1">
    <source>
        <dbReference type="SAM" id="MobiDB-lite"/>
    </source>
</evidence>
<dbReference type="AlphaFoldDB" id="A0A0A9GVH6"/>
<protein>
    <submittedName>
        <fullName evidence="2">Uncharacterized protein</fullName>
    </submittedName>
</protein>
<feature type="compositionally biased region" description="Basic residues" evidence="1">
    <location>
        <begin position="30"/>
        <end position="45"/>
    </location>
</feature>
<accession>A0A0A9GVH6</accession>
<evidence type="ECO:0000313" key="2">
    <source>
        <dbReference type="EMBL" id="JAE28547.1"/>
    </source>
</evidence>
<feature type="compositionally biased region" description="Polar residues" evidence="1">
    <location>
        <begin position="10"/>
        <end position="25"/>
    </location>
</feature>
<dbReference type="EMBL" id="GBRH01169349">
    <property type="protein sequence ID" value="JAE28547.1"/>
    <property type="molecule type" value="Transcribed_RNA"/>
</dbReference>